<dbReference type="AlphaFoldDB" id="A0A369LCD6"/>
<keyword evidence="11" id="KW-1185">Reference proteome</keyword>
<evidence type="ECO:0000259" key="9">
    <source>
        <dbReference type="Pfam" id="PF01979"/>
    </source>
</evidence>
<dbReference type="SUPFAM" id="SSF51338">
    <property type="entry name" value="Composite domain of metallo-dependent hydrolases"/>
    <property type="match status" value="1"/>
</dbReference>
<feature type="binding site" evidence="8">
    <location>
        <position position="130"/>
    </location>
    <ligand>
        <name>Zn(2+)</name>
        <dbReference type="ChEBI" id="CHEBI:29105"/>
    </ligand>
</feature>
<dbReference type="InterPro" id="IPR011059">
    <property type="entry name" value="Metal-dep_hydrolase_composite"/>
</dbReference>
<evidence type="ECO:0000256" key="5">
    <source>
        <dbReference type="PIRNR" id="PIRNR038994"/>
    </source>
</evidence>
<comment type="cofactor">
    <cofactor evidence="8">
        <name>a divalent metal cation</name>
        <dbReference type="ChEBI" id="CHEBI:60240"/>
    </cofactor>
    <text evidence="8">Binds 1 divalent metal cation per subunit.</text>
</comment>
<feature type="binding site" evidence="8">
    <location>
        <position position="216"/>
    </location>
    <ligand>
        <name>Zn(2+)</name>
        <dbReference type="ChEBI" id="CHEBI:29105"/>
    </ligand>
</feature>
<name>A0A369LCD6_9ACTN</name>
<dbReference type="PIRSF" id="PIRSF038994">
    <property type="entry name" value="NagA"/>
    <property type="match status" value="1"/>
</dbReference>
<proteinExistence type="inferred from homology"/>
<organism evidence="10 11">
    <name type="scientific">Senegalimassilia anaerobia</name>
    <dbReference type="NCBI Taxonomy" id="1473216"/>
    <lineage>
        <taxon>Bacteria</taxon>
        <taxon>Bacillati</taxon>
        <taxon>Actinomycetota</taxon>
        <taxon>Coriobacteriia</taxon>
        <taxon>Coriobacteriales</taxon>
        <taxon>Coriobacteriaceae</taxon>
        <taxon>Senegalimassilia</taxon>
    </lineage>
</organism>
<keyword evidence="2 8" id="KW-0479">Metal-binding</keyword>
<dbReference type="SUPFAM" id="SSF51556">
    <property type="entry name" value="Metallo-dependent hydrolases"/>
    <property type="match status" value="1"/>
</dbReference>
<protein>
    <submittedName>
        <fullName evidence="10">N-acetylglucosamine-6-phosphate deacetylase</fullName>
    </submittedName>
</protein>
<evidence type="ECO:0000256" key="8">
    <source>
        <dbReference type="PIRSR" id="PIRSR038994-3"/>
    </source>
</evidence>
<comment type="similarity">
    <text evidence="1 5">Belongs to the metallo-dependent hydrolases superfamily. NagA family.</text>
</comment>
<accession>A0A369LCD6</accession>
<evidence type="ECO:0000256" key="2">
    <source>
        <dbReference type="ARBA" id="ARBA00022723"/>
    </source>
</evidence>
<feature type="domain" description="Amidohydrolase-related" evidence="9">
    <location>
        <begin position="52"/>
        <end position="379"/>
    </location>
</feature>
<feature type="binding site" evidence="7">
    <location>
        <begin position="307"/>
        <end position="309"/>
    </location>
    <ligand>
        <name>substrate</name>
    </ligand>
</feature>
<evidence type="ECO:0000313" key="11">
    <source>
        <dbReference type="Proteomes" id="UP000253792"/>
    </source>
</evidence>
<keyword evidence="4 5" id="KW-0119">Carbohydrate metabolism</keyword>
<dbReference type="Proteomes" id="UP000253792">
    <property type="component" value="Unassembled WGS sequence"/>
</dbReference>
<evidence type="ECO:0000256" key="4">
    <source>
        <dbReference type="ARBA" id="ARBA00023277"/>
    </source>
</evidence>
<dbReference type="InterPro" id="IPR003764">
    <property type="entry name" value="GlcNAc_6-P_deAcase"/>
</dbReference>
<dbReference type="STRING" id="1034345.GCA_000236865_01054"/>
<dbReference type="EMBL" id="PPTP01000002">
    <property type="protein sequence ID" value="RDB56752.1"/>
    <property type="molecule type" value="Genomic_DNA"/>
</dbReference>
<sequence length="381" mass="39857">MRIANGKVFDGQCFRERDVVVEGQTFSSIEASGDIACGAGGAADTLDASGCYVIPGLIDVHFHGAMGHDFCDASDEGISAIAVYEASRGVTSICPTTMTLPEERLAPIVASVAAHEAAAGEAGIVGINMEGPYIAPDKVGAQNPAYVRSASIEEFGRLQQQAMGLIKLVDVAPEQPGNLEFIRQMSHDVRVSVAHTCTSYDDACAAFDAGARHMTHLFNAMPALHHREPGPIAAGAERNDVTAEIIADGVHIHPAMVRLAFALFGDDRMILISDSLRACGLGDGEYELGGQQFFVKGNRATIANGSLAGSVSDVMACMRTAVRTMCIPLTSAVKAATVNPARALGLDGKLGAIAPGYQADAVVLDRDLSIKHVVLRGKAIV</sequence>
<dbReference type="OrthoDB" id="9776488at2"/>
<feature type="binding site" evidence="7">
    <location>
        <position position="141"/>
    </location>
    <ligand>
        <name>substrate</name>
    </ligand>
</feature>
<dbReference type="Pfam" id="PF01979">
    <property type="entry name" value="Amidohydro_1"/>
    <property type="match status" value="1"/>
</dbReference>
<feature type="active site" description="Proton donor/acceptor" evidence="6">
    <location>
        <position position="274"/>
    </location>
</feature>
<dbReference type="CDD" id="cd00854">
    <property type="entry name" value="NagA"/>
    <property type="match status" value="1"/>
</dbReference>
<dbReference type="Gene3D" id="2.30.40.10">
    <property type="entry name" value="Urease, subunit C, domain 1"/>
    <property type="match status" value="1"/>
</dbReference>
<feature type="binding site" evidence="7">
    <location>
        <begin position="219"/>
        <end position="220"/>
    </location>
    <ligand>
        <name>substrate</name>
    </ligand>
</feature>
<dbReference type="PANTHER" id="PTHR11113">
    <property type="entry name" value="N-ACETYLGLUCOSAMINE-6-PHOSPHATE DEACETYLASE"/>
    <property type="match status" value="1"/>
</dbReference>
<keyword evidence="3 5" id="KW-0378">Hydrolase</keyword>
<evidence type="ECO:0000256" key="7">
    <source>
        <dbReference type="PIRSR" id="PIRSR038994-2"/>
    </source>
</evidence>
<dbReference type="PANTHER" id="PTHR11113:SF14">
    <property type="entry name" value="N-ACETYLGLUCOSAMINE-6-PHOSPHATE DEACETYLASE"/>
    <property type="match status" value="1"/>
</dbReference>
<gene>
    <name evidence="10" type="primary">nagA</name>
    <name evidence="10" type="ORF">C1880_03035</name>
</gene>
<evidence type="ECO:0000256" key="3">
    <source>
        <dbReference type="ARBA" id="ARBA00022801"/>
    </source>
</evidence>
<dbReference type="InterPro" id="IPR032466">
    <property type="entry name" value="Metal_Hydrolase"/>
</dbReference>
<dbReference type="RefSeq" id="WP_114620234.1">
    <property type="nucleotide sequence ID" value="NZ_PPTP01000002.1"/>
</dbReference>
<evidence type="ECO:0000256" key="1">
    <source>
        <dbReference type="ARBA" id="ARBA00010716"/>
    </source>
</evidence>
<dbReference type="GO" id="GO:0006046">
    <property type="term" value="P:N-acetylglucosamine catabolic process"/>
    <property type="evidence" value="ECO:0007669"/>
    <property type="project" value="TreeGrafter"/>
</dbReference>
<dbReference type="Gene3D" id="3.20.20.140">
    <property type="entry name" value="Metal-dependent hydrolases"/>
    <property type="match status" value="1"/>
</dbReference>
<evidence type="ECO:0000256" key="6">
    <source>
        <dbReference type="PIRSR" id="PIRSR038994-1"/>
    </source>
</evidence>
<feature type="binding site" evidence="7">
    <location>
        <position position="227"/>
    </location>
    <ligand>
        <name>substrate</name>
    </ligand>
</feature>
<dbReference type="InterPro" id="IPR006680">
    <property type="entry name" value="Amidohydro-rel"/>
</dbReference>
<comment type="caution">
    <text evidence="10">The sequence shown here is derived from an EMBL/GenBank/DDBJ whole genome shotgun (WGS) entry which is preliminary data.</text>
</comment>
<feature type="binding site" evidence="7">
    <location>
        <position position="251"/>
    </location>
    <ligand>
        <name>substrate</name>
    </ligand>
</feature>
<dbReference type="NCBIfam" id="TIGR00221">
    <property type="entry name" value="nagA"/>
    <property type="match status" value="1"/>
</dbReference>
<feature type="binding site" evidence="8">
    <location>
        <position position="195"/>
    </location>
    <ligand>
        <name>Zn(2+)</name>
        <dbReference type="ChEBI" id="CHEBI:29105"/>
    </ligand>
</feature>
<evidence type="ECO:0000313" key="10">
    <source>
        <dbReference type="EMBL" id="RDB56752.1"/>
    </source>
</evidence>
<dbReference type="GO" id="GO:0046872">
    <property type="term" value="F:metal ion binding"/>
    <property type="evidence" value="ECO:0007669"/>
    <property type="project" value="UniProtKB-KW"/>
</dbReference>
<reference evidence="10 11" key="1">
    <citation type="journal article" date="2018" name="Elife">
        <title>Discovery and characterization of a prevalent human gut bacterial enzyme sufficient for the inactivation of a family of plant toxins.</title>
        <authorList>
            <person name="Koppel N."/>
            <person name="Bisanz J.E."/>
            <person name="Pandelia M.E."/>
            <person name="Turnbaugh P.J."/>
            <person name="Balskus E.P."/>
        </authorList>
    </citation>
    <scope>NUCLEOTIDE SEQUENCE [LARGE SCALE GENOMIC DNA]</scope>
    <source>
        <strain evidence="11">anaerobia AP69FAA</strain>
    </source>
</reference>
<dbReference type="GO" id="GO:0008448">
    <property type="term" value="F:N-acetylglucosamine-6-phosphate deacetylase activity"/>
    <property type="evidence" value="ECO:0007669"/>
    <property type="project" value="InterPro"/>
</dbReference>